<dbReference type="PROSITE" id="PS00518">
    <property type="entry name" value="ZF_RING_1"/>
    <property type="match status" value="1"/>
</dbReference>
<dbReference type="SUPFAM" id="SSF57850">
    <property type="entry name" value="RING/U-box"/>
    <property type="match status" value="1"/>
</dbReference>
<keyword evidence="1" id="KW-0479">Metal-binding</keyword>
<evidence type="ECO:0000256" key="3">
    <source>
        <dbReference type="ARBA" id="ARBA00022833"/>
    </source>
</evidence>
<dbReference type="SMART" id="SM00184">
    <property type="entry name" value="RING"/>
    <property type="match status" value="1"/>
</dbReference>
<evidence type="ECO:0000256" key="1">
    <source>
        <dbReference type="ARBA" id="ARBA00022723"/>
    </source>
</evidence>
<feature type="non-terminal residue" evidence="6">
    <location>
        <position position="1"/>
    </location>
</feature>
<dbReference type="GO" id="GO:0008270">
    <property type="term" value="F:zinc ion binding"/>
    <property type="evidence" value="ECO:0007669"/>
    <property type="project" value="UniProtKB-KW"/>
</dbReference>
<dbReference type="Pfam" id="PF13920">
    <property type="entry name" value="zf-C3HC4_3"/>
    <property type="match status" value="1"/>
</dbReference>
<dbReference type="PROSITE" id="PS50089">
    <property type="entry name" value="ZF_RING_2"/>
    <property type="match status" value="1"/>
</dbReference>
<feature type="domain" description="RING-type" evidence="5">
    <location>
        <begin position="131"/>
        <end position="174"/>
    </location>
</feature>
<dbReference type="PANTHER" id="PTHR16450">
    <property type="entry name" value="RING FINGER PROTEIN 186"/>
    <property type="match status" value="1"/>
</dbReference>
<sequence length="189" mass="22465">NVQMAGRPSHKNKEKLAREVQRHMKLLEWTRARQRRRWMDERRRRLKEKAGLTRRIVKIEENEARFEEQGEMAREHGHRLAELERRVGEIAECLDMEMGEERVTEEMVVEARRMREHEEREKSSARYIRTCLVCATENPRQRAVFTRCGHIVCYPCAVDNARSDATDGKCVFCRSMSGFVKIFEDQVVE</sequence>
<dbReference type="AlphaFoldDB" id="A0AAN4ZLS5"/>
<dbReference type="Proteomes" id="UP001328107">
    <property type="component" value="Unassembled WGS sequence"/>
</dbReference>
<reference evidence="7" key="1">
    <citation type="submission" date="2022-10" db="EMBL/GenBank/DDBJ databases">
        <title>Genome assembly of Pristionchus species.</title>
        <authorList>
            <person name="Yoshida K."/>
            <person name="Sommer R.J."/>
        </authorList>
    </citation>
    <scope>NUCLEOTIDE SEQUENCE [LARGE SCALE GENOMIC DNA]</scope>
    <source>
        <strain evidence="7">RS5460</strain>
    </source>
</reference>
<dbReference type="Gene3D" id="3.30.40.10">
    <property type="entry name" value="Zinc/RING finger domain, C3HC4 (zinc finger)"/>
    <property type="match status" value="1"/>
</dbReference>
<protein>
    <recommendedName>
        <fullName evidence="5">RING-type domain-containing protein</fullName>
    </recommendedName>
</protein>
<keyword evidence="7" id="KW-1185">Reference proteome</keyword>
<evidence type="ECO:0000313" key="7">
    <source>
        <dbReference type="Proteomes" id="UP001328107"/>
    </source>
</evidence>
<proteinExistence type="predicted"/>
<name>A0AAN4ZLS5_9BILA</name>
<dbReference type="InterPro" id="IPR001841">
    <property type="entry name" value="Znf_RING"/>
</dbReference>
<evidence type="ECO:0000313" key="6">
    <source>
        <dbReference type="EMBL" id="GMR41351.1"/>
    </source>
</evidence>
<keyword evidence="2 4" id="KW-0863">Zinc-finger</keyword>
<dbReference type="EMBL" id="BTRK01000003">
    <property type="protein sequence ID" value="GMR41351.1"/>
    <property type="molecule type" value="Genomic_DNA"/>
</dbReference>
<keyword evidence="3" id="KW-0862">Zinc</keyword>
<evidence type="ECO:0000256" key="4">
    <source>
        <dbReference type="PROSITE-ProRule" id="PRU00175"/>
    </source>
</evidence>
<dbReference type="InterPro" id="IPR013083">
    <property type="entry name" value="Znf_RING/FYVE/PHD"/>
</dbReference>
<dbReference type="InterPro" id="IPR017907">
    <property type="entry name" value="Znf_RING_CS"/>
</dbReference>
<comment type="caution">
    <text evidence="6">The sequence shown here is derived from an EMBL/GenBank/DDBJ whole genome shotgun (WGS) entry which is preliminary data.</text>
</comment>
<organism evidence="6 7">
    <name type="scientific">Pristionchus mayeri</name>
    <dbReference type="NCBI Taxonomy" id="1317129"/>
    <lineage>
        <taxon>Eukaryota</taxon>
        <taxon>Metazoa</taxon>
        <taxon>Ecdysozoa</taxon>
        <taxon>Nematoda</taxon>
        <taxon>Chromadorea</taxon>
        <taxon>Rhabditida</taxon>
        <taxon>Rhabditina</taxon>
        <taxon>Diplogasteromorpha</taxon>
        <taxon>Diplogasteroidea</taxon>
        <taxon>Neodiplogasteridae</taxon>
        <taxon>Pristionchus</taxon>
    </lineage>
</organism>
<gene>
    <name evidence="6" type="ORF">PMAYCL1PPCAC_11546</name>
</gene>
<evidence type="ECO:0000256" key="2">
    <source>
        <dbReference type="ARBA" id="ARBA00022771"/>
    </source>
</evidence>
<accession>A0AAN4ZLS5</accession>
<evidence type="ECO:0000259" key="5">
    <source>
        <dbReference type="PROSITE" id="PS50089"/>
    </source>
</evidence>
<dbReference type="PANTHER" id="PTHR16450:SF1">
    <property type="entry name" value="PROTEIN CBG12045"/>
    <property type="match status" value="1"/>
</dbReference>